<sequence>MDVKVNLEEAKKLLSVPESCLRKVEGELTVLVHPMHSSNIKEGVLEELKALIKRYSKELKGIPMAYEKIQLVSSNGWLFDTNPFHHVVVRAMFYVFTPQIGNILEATVKKKSINHVGCLVHGMFNVSVPRPQEEAVENWCGTCVQEGDVVKLTITDLNVTTYIPYIKGELDPDRVQELVDARREEEEQKAEANKKPSGKTPDAVKPTKSKKRKADEDLNSSRSSKRKKV</sequence>
<comment type="caution">
    <text evidence="7">The sequence shown here is derived from an EMBL/GenBank/DDBJ whole genome shotgun (WGS) entry which is preliminary data.</text>
</comment>
<name>A0A3R7LX78_PENVA</name>
<keyword evidence="3" id="KW-0804">Transcription</keyword>
<evidence type="ECO:0000256" key="3">
    <source>
        <dbReference type="ARBA" id="ARBA00023163"/>
    </source>
</evidence>
<proteinExistence type="predicted"/>
<dbReference type="GO" id="GO:0006362">
    <property type="term" value="P:transcription elongation by RNA polymerase I"/>
    <property type="evidence" value="ECO:0007669"/>
    <property type="project" value="TreeGrafter"/>
</dbReference>
<feature type="domain" description="RPA43 OB" evidence="6">
    <location>
        <begin position="98"/>
        <end position="196"/>
    </location>
</feature>
<keyword evidence="4" id="KW-0539">Nucleus</keyword>
<dbReference type="Proteomes" id="UP000283509">
    <property type="component" value="Unassembled WGS sequence"/>
</dbReference>
<dbReference type="PANTHER" id="PTHR12709">
    <property type="entry name" value="DNA-DIRECTED RNA POLYMERASE II, III"/>
    <property type="match status" value="1"/>
</dbReference>
<dbReference type="InterPro" id="IPR036898">
    <property type="entry name" value="RNA_pol_Rpb7-like_N_sf"/>
</dbReference>
<organism evidence="7 8">
    <name type="scientific">Penaeus vannamei</name>
    <name type="common">Whiteleg shrimp</name>
    <name type="synonym">Litopenaeus vannamei</name>
    <dbReference type="NCBI Taxonomy" id="6689"/>
    <lineage>
        <taxon>Eukaryota</taxon>
        <taxon>Metazoa</taxon>
        <taxon>Ecdysozoa</taxon>
        <taxon>Arthropoda</taxon>
        <taxon>Crustacea</taxon>
        <taxon>Multicrustacea</taxon>
        <taxon>Malacostraca</taxon>
        <taxon>Eumalacostraca</taxon>
        <taxon>Eucarida</taxon>
        <taxon>Decapoda</taxon>
        <taxon>Dendrobranchiata</taxon>
        <taxon>Penaeoidea</taxon>
        <taxon>Penaeidae</taxon>
        <taxon>Penaeus</taxon>
    </lineage>
</organism>
<dbReference type="AlphaFoldDB" id="A0A3R7LX78"/>
<feature type="region of interest" description="Disordered" evidence="5">
    <location>
        <begin position="178"/>
        <end position="229"/>
    </location>
</feature>
<keyword evidence="8" id="KW-1185">Reference proteome</keyword>
<reference evidence="7 8" key="2">
    <citation type="submission" date="2019-01" db="EMBL/GenBank/DDBJ databases">
        <title>The decoding of complex shrimp genome reveals the adaptation for benthos swimmer, frequently molting mechanism and breeding impact on genome.</title>
        <authorList>
            <person name="Sun Y."/>
            <person name="Gao Y."/>
            <person name="Yu Y."/>
        </authorList>
    </citation>
    <scope>NUCLEOTIDE SEQUENCE [LARGE SCALE GENOMIC DNA]</scope>
    <source>
        <tissue evidence="7">Muscle</tissue>
    </source>
</reference>
<evidence type="ECO:0000313" key="7">
    <source>
        <dbReference type="EMBL" id="ROT65614.1"/>
    </source>
</evidence>
<dbReference type="InterPro" id="IPR041178">
    <property type="entry name" value="RPA43_OB"/>
</dbReference>
<evidence type="ECO:0000256" key="5">
    <source>
        <dbReference type="SAM" id="MobiDB-lite"/>
    </source>
</evidence>
<feature type="compositionally biased region" description="Basic and acidic residues" evidence="5">
    <location>
        <begin position="178"/>
        <end position="194"/>
    </location>
</feature>
<dbReference type="GO" id="GO:0005736">
    <property type="term" value="C:RNA polymerase I complex"/>
    <property type="evidence" value="ECO:0007669"/>
    <property type="project" value="TreeGrafter"/>
</dbReference>
<dbReference type="STRING" id="6689.A0A3R7LX78"/>
<dbReference type="Gene3D" id="2.40.50.1060">
    <property type="match status" value="1"/>
</dbReference>
<accession>A0A3R7LX78</accession>
<keyword evidence="2 7" id="KW-0240">DNA-directed RNA polymerase</keyword>
<evidence type="ECO:0000259" key="6">
    <source>
        <dbReference type="Pfam" id="PF17875"/>
    </source>
</evidence>
<dbReference type="GO" id="GO:0006352">
    <property type="term" value="P:DNA-templated transcription initiation"/>
    <property type="evidence" value="ECO:0007669"/>
    <property type="project" value="InterPro"/>
</dbReference>
<dbReference type="InterPro" id="IPR045113">
    <property type="entry name" value="Rpb7-like"/>
</dbReference>
<evidence type="ECO:0000313" key="8">
    <source>
        <dbReference type="Proteomes" id="UP000283509"/>
    </source>
</evidence>
<dbReference type="OrthoDB" id="10250504at2759"/>
<evidence type="ECO:0000256" key="4">
    <source>
        <dbReference type="ARBA" id="ARBA00023242"/>
    </source>
</evidence>
<reference evidence="7 8" key="1">
    <citation type="submission" date="2018-04" db="EMBL/GenBank/DDBJ databases">
        <authorList>
            <person name="Zhang X."/>
            <person name="Yuan J."/>
            <person name="Li F."/>
            <person name="Xiang J."/>
        </authorList>
    </citation>
    <scope>NUCLEOTIDE SEQUENCE [LARGE SCALE GENOMIC DNA]</scope>
    <source>
        <tissue evidence="7">Muscle</tissue>
    </source>
</reference>
<evidence type="ECO:0000256" key="2">
    <source>
        <dbReference type="ARBA" id="ARBA00022478"/>
    </source>
</evidence>
<dbReference type="EMBL" id="QCYY01003066">
    <property type="protein sequence ID" value="ROT65614.1"/>
    <property type="molecule type" value="Genomic_DNA"/>
</dbReference>
<comment type="subcellular location">
    <subcellularLocation>
        <location evidence="1">Nucleus</location>
    </subcellularLocation>
</comment>
<protein>
    <submittedName>
        <fullName evidence="7">DNA-directed RNA polymerase I subunit RPA43</fullName>
    </submittedName>
</protein>
<dbReference type="PANTHER" id="PTHR12709:SF5">
    <property type="entry name" value="DNA-DIRECTED RNA POLYMERASE I SUBUNIT RPA43"/>
    <property type="match status" value="1"/>
</dbReference>
<dbReference type="Gene3D" id="3.30.1490.120">
    <property type="entry name" value="RNA polymerase Rpb7-like, N-terminal domain"/>
    <property type="match status" value="1"/>
</dbReference>
<dbReference type="Pfam" id="PF17875">
    <property type="entry name" value="RPA43_OB"/>
    <property type="match status" value="1"/>
</dbReference>
<evidence type="ECO:0000256" key="1">
    <source>
        <dbReference type="ARBA" id="ARBA00004123"/>
    </source>
</evidence>
<gene>
    <name evidence="7" type="ORF">C7M84_016417</name>
</gene>